<evidence type="ECO:0000256" key="8">
    <source>
        <dbReference type="HAMAP-Rule" id="MF_01161"/>
    </source>
</evidence>
<dbReference type="Proteomes" id="UP000009226">
    <property type="component" value="Chromosome"/>
</dbReference>
<dbReference type="Pfam" id="PF09179">
    <property type="entry name" value="TilS"/>
    <property type="match status" value="1"/>
</dbReference>
<dbReference type="Gene3D" id="3.40.50.620">
    <property type="entry name" value="HUPs"/>
    <property type="match status" value="1"/>
</dbReference>
<feature type="binding site" evidence="8">
    <location>
        <begin position="28"/>
        <end position="33"/>
    </location>
    <ligand>
        <name>ATP</name>
        <dbReference type="ChEBI" id="CHEBI:30616"/>
    </ligand>
</feature>
<dbReference type="HOGENOM" id="CLU_018869_0_1_9"/>
<dbReference type="NCBIfam" id="TIGR02433">
    <property type="entry name" value="lysidine_TilS_C"/>
    <property type="match status" value="1"/>
</dbReference>
<comment type="function">
    <text evidence="8">Ligates lysine onto the cytidine present at position 34 of the AUA codon-specific tRNA(Ile) that contains the anticodon CAU, in an ATP-dependent manner. Cytidine is converted to lysidine, thus changing the amino acid specificity of the tRNA from methionine to isoleucine.</text>
</comment>
<protein>
    <recommendedName>
        <fullName evidence="8">tRNA(Ile)-lysidine synthase</fullName>
        <ecNumber evidence="8">6.3.4.19</ecNumber>
    </recommendedName>
    <alternativeName>
        <fullName evidence="8">tRNA(Ile)-2-lysyl-cytidine synthase</fullName>
    </alternativeName>
    <alternativeName>
        <fullName evidence="8">tRNA(Ile)-lysidine synthetase</fullName>
    </alternativeName>
</protein>
<dbReference type="GO" id="GO:0005737">
    <property type="term" value="C:cytoplasm"/>
    <property type="evidence" value="ECO:0007669"/>
    <property type="project" value="UniProtKB-SubCell"/>
</dbReference>
<accession>F6B4J4</accession>
<dbReference type="SMART" id="SM00977">
    <property type="entry name" value="TilS_C"/>
    <property type="match status" value="1"/>
</dbReference>
<evidence type="ECO:0000313" key="10">
    <source>
        <dbReference type="EMBL" id="AEF93017.1"/>
    </source>
</evidence>
<dbReference type="InterPro" id="IPR014729">
    <property type="entry name" value="Rossmann-like_a/b/a_fold"/>
</dbReference>
<dbReference type="PANTHER" id="PTHR43033:SF1">
    <property type="entry name" value="TRNA(ILE)-LYSIDINE SYNTHASE-RELATED"/>
    <property type="match status" value="1"/>
</dbReference>
<dbReference type="InterPro" id="IPR012796">
    <property type="entry name" value="Lysidine-tRNA-synth_C"/>
</dbReference>
<dbReference type="GO" id="GO:0006400">
    <property type="term" value="P:tRNA modification"/>
    <property type="evidence" value="ECO:0007669"/>
    <property type="project" value="UniProtKB-UniRule"/>
</dbReference>
<dbReference type="PANTHER" id="PTHR43033">
    <property type="entry name" value="TRNA(ILE)-LYSIDINE SYNTHASE-RELATED"/>
    <property type="match status" value="1"/>
</dbReference>
<keyword evidence="2 8" id="KW-0963">Cytoplasm</keyword>
<feature type="domain" description="Lysidine-tRNA(Ile) synthetase C-terminal" evidence="9">
    <location>
        <begin position="391"/>
        <end position="465"/>
    </location>
</feature>
<dbReference type="EMBL" id="CP002736">
    <property type="protein sequence ID" value="AEF93017.1"/>
    <property type="molecule type" value="Genomic_DNA"/>
</dbReference>
<reference evidence="10" key="1">
    <citation type="submission" date="2011-05" db="EMBL/GenBank/DDBJ databases">
        <title>Complete sequence of Desulfotomaculum carboxydivorans CO-1-SRB.</title>
        <authorList>
            <consortium name="US DOE Joint Genome Institute"/>
            <person name="Lucas S."/>
            <person name="Han J."/>
            <person name="Lapidus A."/>
            <person name="Cheng J.-F."/>
            <person name="Goodwin L."/>
            <person name="Pitluck S."/>
            <person name="Peters L."/>
            <person name="Mikhailova N."/>
            <person name="Lu M."/>
            <person name="Han C."/>
            <person name="Tapia R."/>
            <person name="Land M."/>
            <person name="Hauser L."/>
            <person name="Kyrpides N."/>
            <person name="Ivanova N."/>
            <person name="Pagani I."/>
            <person name="Stams A."/>
            <person name="Plugge C."/>
            <person name="Muyzer G."/>
            <person name="Kuever J."/>
            <person name="Parshina S."/>
            <person name="Ivanova A."/>
            <person name="Nazina T."/>
            <person name="Woyke T."/>
        </authorList>
    </citation>
    <scope>NUCLEOTIDE SEQUENCE [LARGE SCALE GENOMIC DNA]</scope>
    <source>
        <strain evidence="10">CO-1-SRB</strain>
    </source>
</reference>
<dbReference type="eggNOG" id="COG0037">
    <property type="taxonomic scope" value="Bacteria"/>
</dbReference>
<dbReference type="RefSeq" id="WP_013809430.1">
    <property type="nucleotide sequence ID" value="NC_015565.1"/>
</dbReference>
<dbReference type="AlphaFoldDB" id="F6B4J4"/>
<dbReference type="InterPro" id="IPR012795">
    <property type="entry name" value="tRNA_Ile_lys_synt_N"/>
</dbReference>
<evidence type="ECO:0000256" key="6">
    <source>
        <dbReference type="ARBA" id="ARBA00022840"/>
    </source>
</evidence>
<proteinExistence type="inferred from homology"/>
<dbReference type="SUPFAM" id="SSF56037">
    <property type="entry name" value="PheT/TilS domain"/>
    <property type="match status" value="1"/>
</dbReference>
<dbReference type="GO" id="GO:0032267">
    <property type="term" value="F:tRNA(Ile)-lysidine synthase activity"/>
    <property type="evidence" value="ECO:0007669"/>
    <property type="project" value="UniProtKB-EC"/>
</dbReference>
<keyword evidence="11" id="KW-1185">Reference proteome</keyword>
<dbReference type="InterPro" id="IPR015262">
    <property type="entry name" value="tRNA_Ile_lys_synt_subst-bd"/>
</dbReference>
<dbReference type="Pfam" id="PF01171">
    <property type="entry name" value="ATP_bind_3"/>
    <property type="match status" value="1"/>
</dbReference>
<comment type="domain">
    <text evidence="8">The N-terminal region contains the highly conserved SGGXDS motif, predicted to be a P-loop motif involved in ATP binding.</text>
</comment>
<dbReference type="SUPFAM" id="SSF52402">
    <property type="entry name" value="Adenine nucleotide alpha hydrolases-like"/>
    <property type="match status" value="1"/>
</dbReference>
<sequence>MGVLEKVRAEITRHKMVQPGDLVVVGVSGGPDSVALLHVLYCLRDELGISLHAAHLNHMFRGEEAKEDASFVQDLAAKLGIPCTVEERDVPAYARKNHLSSEVAAREARYRFFRDVLQATGGSKLALAHHADDQAELVLMNILRGTGLKGLSGMWPVRDQVYIRPMLEVRRKDIEQYCHDHNLSFRIDSSNLKNIYLRNRIRQQLIPWLEKEYCPGLVPIISRMTKQIRDEEMFLESLAVQAYSRVVLSEHPAAVVLHRQKLLAQPTVMARRVLRVAWGRLRGNKQDLTFDHVENLINHLKGGGPERIFQLPDGIAARLAYETLTLTHIVGDNEPHASYFYELAVPGEVTIPETGWKIVSKVIDKKELAVAPRQLPSHVVALDYARVMQPLAVRNKRDGDVMVPFGLGQTVKLKKLFIDRKVPRHLRDRIPIVVEQPTGRVLWVAGIRMADEIGITPSTQKVMLLSLEIGNSNNT</sequence>
<evidence type="ECO:0000256" key="5">
    <source>
        <dbReference type="ARBA" id="ARBA00022741"/>
    </source>
</evidence>
<dbReference type="STRING" id="868595.Desca_0112"/>
<evidence type="ECO:0000256" key="7">
    <source>
        <dbReference type="ARBA" id="ARBA00048539"/>
    </source>
</evidence>
<evidence type="ECO:0000256" key="1">
    <source>
        <dbReference type="ARBA" id="ARBA00004496"/>
    </source>
</evidence>
<evidence type="ECO:0000256" key="4">
    <source>
        <dbReference type="ARBA" id="ARBA00022694"/>
    </source>
</evidence>
<evidence type="ECO:0000256" key="2">
    <source>
        <dbReference type="ARBA" id="ARBA00022490"/>
    </source>
</evidence>
<name>F6B4J4_DESCC</name>
<gene>
    <name evidence="8" type="primary">tilS</name>
    <name evidence="10" type="ordered locus">Desca_0112</name>
</gene>
<dbReference type="EC" id="6.3.4.19" evidence="8"/>
<dbReference type="Pfam" id="PF11734">
    <property type="entry name" value="TilS_C"/>
    <property type="match status" value="1"/>
</dbReference>
<dbReference type="GO" id="GO:0005524">
    <property type="term" value="F:ATP binding"/>
    <property type="evidence" value="ECO:0007669"/>
    <property type="project" value="UniProtKB-UniRule"/>
</dbReference>
<dbReference type="Gene3D" id="1.20.59.20">
    <property type="match status" value="1"/>
</dbReference>
<evidence type="ECO:0000256" key="3">
    <source>
        <dbReference type="ARBA" id="ARBA00022598"/>
    </source>
</evidence>
<comment type="subcellular location">
    <subcellularLocation>
        <location evidence="1 8">Cytoplasm</location>
    </subcellularLocation>
</comment>
<dbReference type="NCBIfam" id="TIGR02432">
    <property type="entry name" value="lysidine_TilS_N"/>
    <property type="match status" value="1"/>
</dbReference>
<dbReference type="SUPFAM" id="SSF82829">
    <property type="entry name" value="MesJ substrate recognition domain-like"/>
    <property type="match status" value="1"/>
</dbReference>
<dbReference type="CDD" id="cd01992">
    <property type="entry name" value="TilS_N"/>
    <property type="match status" value="1"/>
</dbReference>
<keyword evidence="6 8" id="KW-0067">ATP-binding</keyword>
<organism evidence="10 11">
    <name type="scientific">Desulfotomaculum nigrificans (strain DSM 14880 / VKM B-2319 / CO-1-SRB)</name>
    <name type="common">Desulfotomaculum carboxydivorans</name>
    <dbReference type="NCBI Taxonomy" id="868595"/>
    <lineage>
        <taxon>Bacteria</taxon>
        <taxon>Bacillati</taxon>
        <taxon>Bacillota</taxon>
        <taxon>Clostridia</taxon>
        <taxon>Eubacteriales</taxon>
        <taxon>Desulfotomaculaceae</taxon>
        <taxon>Desulfotomaculum</taxon>
    </lineage>
</organism>
<dbReference type="KEGG" id="dca:Desca_0112"/>
<dbReference type="InterPro" id="IPR012094">
    <property type="entry name" value="tRNA_Ile_lys_synt"/>
</dbReference>
<comment type="catalytic activity">
    <reaction evidence="7 8">
        <text>cytidine(34) in tRNA(Ile2) + L-lysine + ATP = lysidine(34) in tRNA(Ile2) + AMP + diphosphate + H(+)</text>
        <dbReference type="Rhea" id="RHEA:43744"/>
        <dbReference type="Rhea" id="RHEA-COMP:10625"/>
        <dbReference type="Rhea" id="RHEA-COMP:10670"/>
        <dbReference type="ChEBI" id="CHEBI:15378"/>
        <dbReference type="ChEBI" id="CHEBI:30616"/>
        <dbReference type="ChEBI" id="CHEBI:32551"/>
        <dbReference type="ChEBI" id="CHEBI:33019"/>
        <dbReference type="ChEBI" id="CHEBI:82748"/>
        <dbReference type="ChEBI" id="CHEBI:83665"/>
        <dbReference type="ChEBI" id="CHEBI:456215"/>
        <dbReference type="EC" id="6.3.4.19"/>
    </reaction>
</comment>
<evidence type="ECO:0000313" key="11">
    <source>
        <dbReference type="Proteomes" id="UP000009226"/>
    </source>
</evidence>
<dbReference type="InterPro" id="IPR011063">
    <property type="entry name" value="TilS/TtcA_N"/>
</dbReference>
<comment type="similarity">
    <text evidence="8">Belongs to the tRNA(Ile)-lysidine synthase family.</text>
</comment>
<keyword evidence="5 8" id="KW-0547">Nucleotide-binding</keyword>
<evidence type="ECO:0000259" key="9">
    <source>
        <dbReference type="SMART" id="SM00977"/>
    </source>
</evidence>
<dbReference type="HAMAP" id="MF_01161">
    <property type="entry name" value="tRNA_Ile_lys_synt"/>
    <property type="match status" value="1"/>
</dbReference>
<keyword evidence="4 8" id="KW-0819">tRNA processing</keyword>
<keyword evidence="3 8" id="KW-0436">Ligase</keyword>